<name>A0A286U663_9AGAM</name>
<keyword evidence="2" id="KW-1185">Reference proteome</keyword>
<protein>
    <submittedName>
        <fullName evidence="1">Uncharacterized protein</fullName>
    </submittedName>
</protein>
<dbReference type="InParanoid" id="A0A286U663"/>
<gene>
    <name evidence="1" type="ORF">PNOK_0963400</name>
</gene>
<reference evidence="1 2" key="1">
    <citation type="journal article" date="2017" name="Mol. Ecol.">
        <title>Comparative and population genomic landscape of Phellinus noxius: A hypervariable fungus causing root rot in trees.</title>
        <authorList>
            <person name="Chung C.L."/>
            <person name="Lee T.J."/>
            <person name="Akiba M."/>
            <person name="Lee H.H."/>
            <person name="Kuo T.H."/>
            <person name="Liu D."/>
            <person name="Ke H.M."/>
            <person name="Yokoi T."/>
            <person name="Roa M.B."/>
            <person name="Lu M.J."/>
            <person name="Chang Y.Y."/>
            <person name="Ann P.J."/>
            <person name="Tsai J.N."/>
            <person name="Chen C.Y."/>
            <person name="Tzean S.S."/>
            <person name="Ota Y."/>
            <person name="Hattori T."/>
            <person name="Sahashi N."/>
            <person name="Liou R.F."/>
            <person name="Kikuchi T."/>
            <person name="Tsai I.J."/>
        </authorList>
    </citation>
    <scope>NUCLEOTIDE SEQUENCE [LARGE SCALE GENOMIC DNA]</scope>
    <source>
        <strain evidence="1 2">FFPRI411160</strain>
    </source>
</reference>
<dbReference type="Proteomes" id="UP000217199">
    <property type="component" value="Unassembled WGS sequence"/>
</dbReference>
<evidence type="ECO:0000313" key="2">
    <source>
        <dbReference type="Proteomes" id="UP000217199"/>
    </source>
</evidence>
<organism evidence="1 2">
    <name type="scientific">Pyrrhoderma noxium</name>
    <dbReference type="NCBI Taxonomy" id="2282107"/>
    <lineage>
        <taxon>Eukaryota</taxon>
        <taxon>Fungi</taxon>
        <taxon>Dikarya</taxon>
        <taxon>Basidiomycota</taxon>
        <taxon>Agaricomycotina</taxon>
        <taxon>Agaricomycetes</taxon>
        <taxon>Hymenochaetales</taxon>
        <taxon>Hymenochaetaceae</taxon>
        <taxon>Pyrrhoderma</taxon>
    </lineage>
</organism>
<dbReference type="EMBL" id="NBII01000011">
    <property type="protein sequence ID" value="PAV15081.1"/>
    <property type="molecule type" value="Genomic_DNA"/>
</dbReference>
<comment type="caution">
    <text evidence="1">The sequence shown here is derived from an EMBL/GenBank/DDBJ whole genome shotgun (WGS) entry which is preliminary data.</text>
</comment>
<accession>A0A286U663</accession>
<proteinExistence type="predicted"/>
<evidence type="ECO:0000313" key="1">
    <source>
        <dbReference type="EMBL" id="PAV15081.1"/>
    </source>
</evidence>
<sequence>MDKQPQGAIELDINELVALDIVSLKLEKEQINRNITNVHVMAMCTCQRMDHRPQLRPICSVRKCPIMGLQPCEKLTLEFQFTSNDPKDKDQV</sequence>
<dbReference type="AlphaFoldDB" id="A0A286U663"/>